<keyword evidence="2" id="KW-1185">Reference proteome</keyword>
<organism evidence="1 2">
    <name type="scientific">Malassezia psittaci</name>
    <dbReference type="NCBI Taxonomy" id="1821823"/>
    <lineage>
        <taxon>Eukaryota</taxon>
        <taxon>Fungi</taxon>
        <taxon>Dikarya</taxon>
        <taxon>Basidiomycota</taxon>
        <taxon>Ustilaginomycotina</taxon>
        <taxon>Malasseziomycetes</taxon>
        <taxon>Malasseziales</taxon>
        <taxon>Malasseziaceae</taxon>
        <taxon>Malassezia</taxon>
    </lineage>
</organism>
<name>A0AAF0FDN0_9BASI</name>
<protein>
    <submittedName>
        <fullName evidence="1">Uncharacterized protein</fullName>
    </submittedName>
</protein>
<dbReference type="AlphaFoldDB" id="A0AAF0FDN0"/>
<evidence type="ECO:0000313" key="2">
    <source>
        <dbReference type="Proteomes" id="UP001214628"/>
    </source>
</evidence>
<evidence type="ECO:0000313" key="1">
    <source>
        <dbReference type="EMBL" id="WFD42893.1"/>
    </source>
</evidence>
<reference evidence="1" key="1">
    <citation type="submission" date="2023-02" db="EMBL/GenBank/DDBJ databases">
        <title>Mating type loci evolution in Malassezia.</title>
        <authorList>
            <person name="Coelho M.A."/>
        </authorList>
    </citation>
    <scope>NUCLEOTIDE SEQUENCE</scope>
    <source>
        <strain evidence="1">CBS 14136</strain>
    </source>
</reference>
<proteinExistence type="predicted"/>
<sequence length="107" mass="12122">MFDTLEIPFERLGVGQYRLPLFSAAYYELEFFLVTSASSEAQRAHLSIHFHEGGADGFRKTLARARENFSQRQQFTEPLPLYESQTGIEMLNDAPPSYDDLANGNGE</sequence>
<gene>
    <name evidence="1" type="ORF">MPSI1_001543</name>
</gene>
<dbReference type="Proteomes" id="UP001214628">
    <property type="component" value="Chromosome 1"/>
</dbReference>
<dbReference type="EMBL" id="CP118375">
    <property type="protein sequence ID" value="WFD42893.1"/>
    <property type="molecule type" value="Genomic_DNA"/>
</dbReference>
<accession>A0AAF0FDN0</accession>